<evidence type="ECO:0000313" key="1">
    <source>
        <dbReference type="EMBL" id="BBP00558.1"/>
    </source>
</evidence>
<sequence>MHNKNSSLFLLTPFTALAFIFIALLAPLTTFAAETYDVALSMVKTLQLGNNLEPMSYRVATTTQTYLMIVQKAGTLTAQSLTKDELHRLQPKYQEQWNTNLARSYAEFFDSTEMQSITNEQKSSKYVGKFLSKQNDVGRSMQLKSTKLLTDFVSEAMLNVFTKVNGGK</sequence>
<proteinExistence type="predicted"/>
<reference evidence="2" key="1">
    <citation type="submission" date="2019-11" db="EMBL/GenBank/DDBJ databases">
        <title>Isolation and characterization of a novel species in the genus Sulfuriferula.</title>
        <authorList>
            <person name="Mochizuki J."/>
            <person name="Kojima H."/>
            <person name="Fukui M."/>
        </authorList>
    </citation>
    <scope>NUCLEOTIDE SEQUENCE [LARGE SCALE GENOMIC DNA]</scope>
    <source>
        <strain evidence="2">SGTM</strain>
    </source>
</reference>
<evidence type="ECO:0000313" key="2">
    <source>
        <dbReference type="Proteomes" id="UP000463939"/>
    </source>
</evidence>
<dbReference type="KEGG" id="sniv:SFSGTM_12660"/>
<dbReference type="EMBL" id="AP021881">
    <property type="protein sequence ID" value="BBP00558.1"/>
    <property type="molecule type" value="Genomic_DNA"/>
</dbReference>
<evidence type="ECO:0008006" key="3">
    <source>
        <dbReference type="Google" id="ProtNLM"/>
    </source>
</evidence>
<gene>
    <name evidence="1" type="ORF">SFSGTM_12660</name>
</gene>
<protein>
    <recommendedName>
        <fullName evidence="3">DUF2059 domain-containing protein</fullName>
    </recommendedName>
</protein>
<dbReference type="RefSeq" id="WP_162084476.1">
    <property type="nucleotide sequence ID" value="NZ_AP021881.1"/>
</dbReference>
<dbReference type="AlphaFoldDB" id="A0A809S1T3"/>
<name>A0A809S1T3_9PROT</name>
<dbReference type="Proteomes" id="UP000463939">
    <property type="component" value="Chromosome"/>
</dbReference>
<organism evidence="1 2">
    <name type="scientific">Sulfuriferula nivalis</name>
    <dbReference type="NCBI Taxonomy" id="2675298"/>
    <lineage>
        <taxon>Bacteria</taxon>
        <taxon>Pseudomonadati</taxon>
        <taxon>Pseudomonadota</taxon>
        <taxon>Betaproteobacteria</taxon>
        <taxon>Nitrosomonadales</taxon>
        <taxon>Sulfuricellaceae</taxon>
        <taxon>Sulfuriferula</taxon>
    </lineage>
</organism>
<keyword evidence="2" id="KW-1185">Reference proteome</keyword>
<accession>A0A809S1T3</accession>